<dbReference type="Proteomes" id="UP001595859">
    <property type="component" value="Unassembled WGS sequence"/>
</dbReference>
<evidence type="ECO:0000313" key="2">
    <source>
        <dbReference type="Proteomes" id="UP001595859"/>
    </source>
</evidence>
<protein>
    <submittedName>
        <fullName evidence="1">Uncharacterized protein</fullName>
    </submittedName>
</protein>
<accession>A0ABV9SEL4</accession>
<reference evidence="2" key="1">
    <citation type="journal article" date="2019" name="Int. J. Syst. Evol. Microbiol.">
        <title>The Global Catalogue of Microorganisms (GCM) 10K type strain sequencing project: providing services to taxonomists for standard genome sequencing and annotation.</title>
        <authorList>
            <consortium name="The Broad Institute Genomics Platform"/>
            <consortium name="The Broad Institute Genome Sequencing Center for Infectious Disease"/>
            <person name="Wu L."/>
            <person name="Ma J."/>
        </authorList>
    </citation>
    <scope>NUCLEOTIDE SEQUENCE [LARGE SCALE GENOMIC DNA]</scope>
    <source>
        <strain evidence="2">ZS-22-S1</strain>
    </source>
</reference>
<organism evidence="1 2">
    <name type="scientific">Actinophytocola glycyrrhizae</name>
    <dbReference type="NCBI Taxonomy" id="2044873"/>
    <lineage>
        <taxon>Bacteria</taxon>
        <taxon>Bacillati</taxon>
        <taxon>Actinomycetota</taxon>
        <taxon>Actinomycetes</taxon>
        <taxon>Pseudonocardiales</taxon>
        <taxon>Pseudonocardiaceae</taxon>
    </lineage>
</organism>
<gene>
    <name evidence="1" type="ORF">ACFPCV_37905</name>
</gene>
<evidence type="ECO:0000313" key="1">
    <source>
        <dbReference type="EMBL" id="MFC4859303.1"/>
    </source>
</evidence>
<proteinExistence type="predicted"/>
<keyword evidence="2" id="KW-1185">Reference proteome</keyword>
<dbReference type="EMBL" id="JBHSIS010000027">
    <property type="protein sequence ID" value="MFC4859303.1"/>
    <property type="molecule type" value="Genomic_DNA"/>
</dbReference>
<name>A0ABV9SEL4_9PSEU</name>
<comment type="caution">
    <text evidence="1">The sequence shown here is derived from an EMBL/GenBank/DDBJ whole genome shotgun (WGS) entry which is preliminary data.</text>
</comment>
<dbReference type="RefSeq" id="WP_378062273.1">
    <property type="nucleotide sequence ID" value="NZ_JBHSIS010000027.1"/>
</dbReference>
<sequence>MARQWRQPVNEAERRGLFNGVRDNSLSHAGYIGRTLQNTPPSLRLGLRIACSPLDAIRPSTSEIRRAFLRVLNSPVITQFVAGVTDTSGSTWTSWEGNGRLNHAAVFAENPDQGTPTAWARILLPDPQPDQPSVFRDPLCADFVLHVEPRTRHGEHAPPVNLAIWHRRFIDSLAVPDAIATGLLAGDLRLSISDEPATKIAVWLEGRPDLSAMIDITNSRRLRGTQVSPWFGGYAVAAGTGDPPAALAIEWIRQMCDDSLHIDGYEPMLLTLSGP</sequence>